<evidence type="ECO:0000313" key="1">
    <source>
        <dbReference type="EMBL" id="SDJ01261.1"/>
    </source>
</evidence>
<protein>
    <submittedName>
        <fullName evidence="1">Uncharacterized protein</fullName>
    </submittedName>
</protein>
<proteinExistence type="predicted"/>
<dbReference type="EMBL" id="FNEH01000023">
    <property type="protein sequence ID" value="SDJ01261.1"/>
    <property type="molecule type" value="Genomic_DNA"/>
</dbReference>
<organism evidence="1 2">
    <name type="scientific">Halanaerobium congolense</name>
    <dbReference type="NCBI Taxonomy" id="54121"/>
    <lineage>
        <taxon>Bacteria</taxon>
        <taxon>Bacillati</taxon>
        <taxon>Bacillota</taxon>
        <taxon>Clostridia</taxon>
        <taxon>Halanaerobiales</taxon>
        <taxon>Halanaerobiaceae</taxon>
        <taxon>Halanaerobium</taxon>
    </lineage>
</organism>
<sequence>MGFEWFDPEIGMPMVSIADYGITFSKSAVKILGRPEYVALGFDRENKRIVVKEVDEDYKNKIPFIDKERNGYVRINNRDFVRFVMKFLPEVNFSSKATRFLTYYDEEEEMLVIEMTRPLDADEQNENEKSDEK</sequence>
<reference evidence="1 2" key="1">
    <citation type="submission" date="2016-10" db="EMBL/GenBank/DDBJ databases">
        <authorList>
            <person name="de Groot N.N."/>
        </authorList>
    </citation>
    <scope>NUCLEOTIDE SEQUENCE [LARGE SCALE GENOMIC DNA]</scope>
    <source>
        <strain evidence="1 2">WG7</strain>
    </source>
</reference>
<gene>
    <name evidence="1" type="ORF">SAMN04515654_1238</name>
</gene>
<name>A0A1G8Q990_9FIRM</name>
<dbReference type="Proteomes" id="UP000198945">
    <property type="component" value="Unassembled WGS sequence"/>
</dbReference>
<accession>A0A1G8Q990</accession>
<evidence type="ECO:0000313" key="2">
    <source>
        <dbReference type="Proteomes" id="UP000198945"/>
    </source>
</evidence>
<dbReference type="AlphaFoldDB" id="A0A1G8Q990"/>